<dbReference type="Proteomes" id="UP001174909">
    <property type="component" value="Unassembled WGS sequence"/>
</dbReference>
<gene>
    <name evidence="1" type="ORF">GBAR_LOCUS14595</name>
</gene>
<comment type="caution">
    <text evidence="1">The sequence shown here is derived from an EMBL/GenBank/DDBJ whole genome shotgun (WGS) entry which is preliminary data.</text>
</comment>
<reference evidence="1" key="1">
    <citation type="submission" date="2023-03" db="EMBL/GenBank/DDBJ databases">
        <authorList>
            <person name="Steffen K."/>
            <person name="Cardenas P."/>
        </authorList>
    </citation>
    <scope>NUCLEOTIDE SEQUENCE</scope>
</reference>
<proteinExistence type="predicted"/>
<accession>A0AA35S9Z2</accession>
<sequence>MLSLQLGREVTIVTTPCSSGLTMILFLCLCPPRPLSQCYHCRWDMCHLPRWTNPDSFHLHFLKLKVCSPLQMRATYTASIAGIIHMHLLSLQQLKLACATAKEGRQRSTN</sequence>
<keyword evidence="2" id="KW-1185">Reference proteome</keyword>
<organism evidence="1 2">
    <name type="scientific">Geodia barretti</name>
    <name type="common">Barrett's horny sponge</name>
    <dbReference type="NCBI Taxonomy" id="519541"/>
    <lineage>
        <taxon>Eukaryota</taxon>
        <taxon>Metazoa</taxon>
        <taxon>Porifera</taxon>
        <taxon>Demospongiae</taxon>
        <taxon>Heteroscleromorpha</taxon>
        <taxon>Tetractinellida</taxon>
        <taxon>Astrophorina</taxon>
        <taxon>Geodiidae</taxon>
        <taxon>Geodia</taxon>
    </lineage>
</organism>
<dbReference type="AlphaFoldDB" id="A0AA35S9Z2"/>
<name>A0AA35S9Z2_GEOBA</name>
<evidence type="ECO:0000313" key="1">
    <source>
        <dbReference type="EMBL" id="CAI8025237.1"/>
    </source>
</evidence>
<dbReference type="EMBL" id="CASHTH010002133">
    <property type="protein sequence ID" value="CAI8025237.1"/>
    <property type="molecule type" value="Genomic_DNA"/>
</dbReference>
<evidence type="ECO:0000313" key="2">
    <source>
        <dbReference type="Proteomes" id="UP001174909"/>
    </source>
</evidence>
<protein>
    <submittedName>
        <fullName evidence="1">Uncharacterized protein</fullName>
    </submittedName>
</protein>